<dbReference type="RefSeq" id="WP_257498496.1">
    <property type="nucleotide sequence ID" value="NZ_CP102382.1"/>
</dbReference>
<evidence type="ECO:0000256" key="1">
    <source>
        <dbReference type="SAM" id="SignalP"/>
    </source>
</evidence>
<evidence type="ECO:0000313" key="3">
    <source>
        <dbReference type="EMBL" id="UUV20593.1"/>
    </source>
</evidence>
<dbReference type="SUPFAM" id="SSF56601">
    <property type="entry name" value="beta-lactamase/transpeptidase-like"/>
    <property type="match status" value="1"/>
</dbReference>
<dbReference type="PANTHER" id="PTHR46825">
    <property type="entry name" value="D-ALANYL-D-ALANINE-CARBOXYPEPTIDASE/ENDOPEPTIDASE AMPH"/>
    <property type="match status" value="1"/>
</dbReference>
<evidence type="ECO:0000259" key="2">
    <source>
        <dbReference type="Pfam" id="PF00144"/>
    </source>
</evidence>
<accession>A0ABY5NQ25</accession>
<feature type="signal peptide" evidence="1">
    <location>
        <begin position="1"/>
        <end position="19"/>
    </location>
</feature>
<dbReference type="InterPro" id="IPR012338">
    <property type="entry name" value="Beta-lactam/transpept-like"/>
</dbReference>
<dbReference type="PANTHER" id="PTHR46825:SF7">
    <property type="entry name" value="D-ALANYL-D-ALANINE CARBOXYPEPTIDASE"/>
    <property type="match status" value="1"/>
</dbReference>
<dbReference type="InterPro" id="IPR001466">
    <property type="entry name" value="Beta-lactam-related"/>
</dbReference>
<reference evidence="3 4" key="1">
    <citation type="submission" date="2022-08" db="EMBL/GenBank/DDBJ databases">
        <title>Myroides zhujiangensis sp. nov., a novel bacterium isolated from sediment in the Pearl River Estuary.</title>
        <authorList>
            <person name="Cui L."/>
        </authorList>
    </citation>
    <scope>NUCLEOTIDE SEQUENCE [LARGE SCALE GENOMIC DNA]</scope>
    <source>
        <strain evidence="3 4">SCSIO 72103</strain>
    </source>
</reference>
<feature type="chain" id="PRO_5047351211" evidence="1">
    <location>
        <begin position="20"/>
        <end position="446"/>
    </location>
</feature>
<keyword evidence="1" id="KW-0732">Signal</keyword>
<name>A0ABY5NQ25_9FLAO</name>
<proteinExistence type="predicted"/>
<evidence type="ECO:0000313" key="4">
    <source>
        <dbReference type="Proteomes" id="UP001317001"/>
    </source>
</evidence>
<feature type="domain" description="Beta-lactamase-related" evidence="2">
    <location>
        <begin position="63"/>
        <end position="322"/>
    </location>
</feature>
<gene>
    <name evidence="3" type="ORF">NPX36_09530</name>
</gene>
<dbReference type="InterPro" id="IPR050491">
    <property type="entry name" value="AmpC-like"/>
</dbReference>
<dbReference type="EMBL" id="CP102382">
    <property type="protein sequence ID" value="UUV20593.1"/>
    <property type="molecule type" value="Genomic_DNA"/>
</dbReference>
<dbReference type="Pfam" id="PF00144">
    <property type="entry name" value="Beta-lactamase"/>
    <property type="match status" value="1"/>
</dbReference>
<organism evidence="3 4">
    <name type="scientific">Paenimyroides aestuarii</name>
    <dbReference type="NCBI Taxonomy" id="2968490"/>
    <lineage>
        <taxon>Bacteria</taxon>
        <taxon>Pseudomonadati</taxon>
        <taxon>Bacteroidota</taxon>
        <taxon>Flavobacteriia</taxon>
        <taxon>Flavobacteriales</taxon>
        <taxon>Flavobacteriaceae</taxon>
        <taxon>Paenimyroides</taxon>
    </lineage>
</organism>
<dbReference type="Proteomes" id="UP001317001">
    <property type="component" value="Chromosome"/>
</dbReference>
<keyword evidence="4" id="KW-1185">Reference proteome</keyword>
<protein>
    <submittedName>
        <fullName evidence="3">Beta-lactamase family protein</fullName>
    </submittedName>
</protein>
<dbReference type="Gene3D" id="3.40.710.10">
    <property type="entry name" value="DD-peptidase/beta-lactamase superfamily"/>
    <property type="match status" value="1"/>
</dbReference>
<sequence length="446" mass="50712">MTKKAIILLSFLITTNCFSQTDSNKIAVNNFLNYLSKENSFLGTVEMKKGNETVYSYKSNPLKAENGQYRVGSVTKIFTAIAVFQLIEEKKLTLQTPLSKFYPQIKYADQITIENLLSHTSGIFNITFWDNYYSTRNQNFSKEQILNIITKEKPDFKPNKDCSYSNSNYVLLGYIIEDLTGKSYATNIDERIVKKAGLQKTFVAENEQDIKQYKSYLFNGKDWFEDVSSHPSLPFAAGAIISNVSDLNKLMYHLFHGDLVSNESLAVMQKLKSKAIGHGLFKAPFYDKIGWGHTGGIDEFKSAALYFPSEDLYLSITCNGSRLNINDIMVGILSAYFDKKYEYPVFYHSEVTKPELAIFTGTYKAKIAGLVTIAKFEITEAENNYLFMNELENGKIGERALLERMDANTFFLRNAKGKLIFTMENNKVKNLVLEQGKMAIKCVKVK</sequence>